<sequence length="77" mass="8637">MTAQPAPIVTEVLRFEDLPLGSHGTRRAVVRWSDATEGEAFAWYADEILICEGDLIGKTAAQLRSLHLRRDRDRLSS</sequence>
<name>A0ABY5DS84_9ACTN</name>
<evidence type="ECO:0000313" key="2">
    <source>
        <dbReference type="Proteomes" id="UP001056035"/>
    </source>
</evidence>
<accession>A0ABY5DS84</accession>
<dbReference type="EMBL" id="CP098502">
    <property type="protein sequence ID" value="UTI64883.1"/>
    <property type="molecule type" value="Genomic_DNA"/>
</dbReference>
<organism evidence="1 2">
    <name type="scientific">Paraconexibacter antarcticus</name>
    <dbReference type="NCBI Taxonomy" id="2949664"/>
    <lineage>
        <taxon>Bacteria</taxon>
        <taxon>Bacillati</taxon>
        <taxon>Actinomycetota</taxon>
        <taxon>Thermoleophilia</taxon>
        <taxon>Solirubrobacterales</taxon>
        <taxon>Paraconexibacteraceae</taxon>
        <taxon>Paraconexibacter</taxon>
    </lineage>
</organism>
<proteinExistence type="predicted"/>
<dbReference type="RefSeq" id="WP_254571576.1">
    <property type="nucleotide sequence ID" value="NZ_CP098502.1"/>
</dbReference>
<protein>
    <submittedName>
        <fullName evidence="1">Uncharacterized protein</fullName>
    </submittedName>
</protein>
<evidence type="ECO:0000313" key="1">
    <source>
        <dbReference type="EMBL" id="UTI64883.1"/>
    </source>
</evidence>
<gene>
    <name evidence="1" type="ORF">NBH00_01435</name>
</gene>
<keyword evidence="2" id="KW-1185">Reference proteome</keyword>
<reference evidence="1 2" key="1">
    <citation type="submission" date="2022-06" db="EMBL/GenBank/DDBJ databases">
        <title>Paraconexibacter antarcticus.</title>
        <authorList>
            <person name="Kim C.S."/>
        </authorList>
    </citation>
    <scope>NUCLEOTIDE SEQUENCE [LARGE SCALE GENOMIC DNA]</scope>
    <source>
        <strain evidence="1 2">02-257</strain>
    </source>
</reference>
<dbReference type="Proteomes" id="UP001056035">
    <property type="component" value="Chromosome"/>
</dbReference>